<dbReference type="AlphaFoldDB" id="A0A0S2F9D5"/>
<dbReference type="KEGG" id="lab:LA76x_2013"/>
<keyword evidence="2" id="KW-1185">Reference proteome</keyword>
<gene>
    <name evidence="1" type="ORF">LA76x_2013</name>
</gene>
<proteinExistence type="predicted"/>
<reference evidence="1 2" key="1">
    <citation type="journal article" date="2015" name="BMC Genomics">
        <title>Comparative genomics and metabolic profiling of the genus Lysobacter.</title>
        <authorList>
            <person name="de Bruijn I."/>
            <person name="Cheng X."/>
            <person name="de Jager V."/>
            <person name="Exposito R.G."/>
            <person name="Watrous J."/>
            <person name="Patel N."/>
            <person name="Postma J."/>
            <person name="Dorrestein P.C."/>
            <person name="Kobayashi D."/>
            <person name="Raaijmakers J.M."/>
        </authorList>
    </citation>
    <scope>NUCLEOTIDE SEQUENCE [LARGE SCALE GENOMIC DNA]</scope>
    <source>
        <strain evidence="1 2">76</strain>
    </source>
</reference>
<name>A0A0S2F9D5_LYSAN</name>
<dbReference type="Proteomes" id="UP000060787">
    <property type="component" value="Chromosome"/>
</dbReference>
<evidence type="ECO:0000313" key="1">
    <source>
        <dbReference type="EMBL" id="ALN80156.1"/>
    </source>
</evidence>
<protein>
    <submittedName>
        <fullName evidence="1">Uncharacterized protein</fullName>
    </submittedName>
</protein>
<evidence type="ECO:0000313" key="2">
    <source>
        <dbReference type="Proteomes" id="UP000060787"/>
    </source>
</evidence>
<dbReference type="EMBL" id="CP011129">
    <property type="protein sequence ID" value="ALN80156.1"/>
    <property type="molecule type" value="Genomic_DNA"/>
</dbReference>
<accession>A0A0S2F9D5</accession>
<organism evidence="1 2">
    <name type="scientific">Lysobacter antibioticus</name>
    <dbReference type="NCBI Taxonomy" id="84531"/>
    <lineage>
        <taxon>Bacteria</taxon>
        <taxon>Pseudomonadati</taxon>
        <taxon>Pseudomonadota</taxon>
        <taxon>Gammaproteobacteria</taxon>
        <taxon>Lysobacterales</taxon>
        <taxon>Lysobacteraceae</taxon>
        <taxon>Lysobacter</taxon>
    </lineage>
</organism>
<dbReference type="PATRIC" id="fig|84531.8.peg.2034"/>
<sequence>MIFVAARSAGGEESYDSAATHSCRRNSERARAEPARVGESIIMERGMKQLPVRCAGIALAAAAALAAPAASAATVFSFTSQAGDSVGLGESKVYTEADSTISLSGDSRHIIVRVEDGSDNWYVSLGAPVDQKFEVRRFLDAENPTRRTGRAPYVYLANNGRRCDDAWGEIRIQQFETDADDNITALEATVLQHCDSATAPVLAAVIRHNVEPLSLKLDGDPGDFVGEGIDKTYYGDTTLFQLWGDAQGAGYTASGSRDRWSAELYPPVGQALHVGTYAIAETADASHAGFRFERPTRRCPQISGGTLELKAVEFDPATGAMTGLHAEFVQRCDGSSEALRGTIRYQA</sequence>
<dbReference type="STRING" id="84531.LA76x_2013"/>